<sequence length="409" mass="44160">MSREEAAALDAVDPLRAHRDQFELPEGMIYLDGNSLGPLSHAARDAAQTCIGDEWGRGLIRSWNTAGWVDLPQRCGRRLADLLGAAEQDIRVADSTSINLYKLLVAALALQSGRRTVLTEAGNFPTDLYITDAATRAGATHGVRRVAFDEIEQAIDETVAVVVLSHVHYRTGARHDMAAVTRRAHACGALVLWDLAHSAGAVPLNLAGDDVDLAIGCGYKFLNGGPGAPAFLYVAPGLQPVLENPICGWFGHARPFEFDDVYEPAAGVDRWQVGTPGVIGMRSLEGALSVWDSVSISDVAEKSAALFDGLAAWIDGPLADAGFELVTPRDPVRRGSQVSCRHPDAWPICQALIEAGVIGDFRTPDILRFGLTPLYLRHVDVWDAGARLAQIMASGRWRDARFQAQQRVT</sequence>
<dbReference type="GO" id="GO:0019441">
    <property type="term" value="P:L-tryptophan catabolic process to kynurenine"/>
    <property type="evidence" value="ECO:0007669"/>
    <property type="project" value="TreeGrafter"/>
</dbReference>
<dbReference type="SUPFAM" id="SSF53383">
    <property type="entry name" value="PLP-dependent transferases"/>
    <property type="match status" value="1"/>
</dbReference>
<proteinExistence type="inferred from homology"/>
<dbReference type="GO" id="GO:0019805">
    <property type="term" value="P:quinolinate biosynthetic process"/>
    <property type="evidence" value="ECO:0007669"/>
    <property type="project" value="UniProtKB-UniRule"/>
</dbReference>
<comment type="catalytic activity">
    <reaction evidence="4 6">
        <text>L-kynurenine + H2O = anthranilate + L-alanine + H(+)</text>
        <dbReference type="Rhea" id="RHEA:16813"/>
        <dbReference type="ChEBI" id="CHEBI:15377"/>
        <dbReference type="ChEBI" id="CHEBI:15378"/>
        <dbReference type="ChEBI" id="CHEBI:16567"/>
        <dbReference type="ChEBI" id="CHEBI:57959"/>
        <dbReference type="ChEBI" id="CHEBI:57972"/>
        <dbReference type="EC" id="3.7.1.3"/>
    </reaction>
</comment>
<feature type="binding site" evidence="4">
    <location>
        <position position="275"/>
    </location>
    <ligand>
        <name>pyridoxal 5'-phosphate</name>
        <dbReference type="ChEBI" id="CHEBI:597326"/>
    </ligand>
</feature>
<feature type="modified residue" description="N6-(pyridoxal phosphate)lysine" evidence="4">
    <location>
        <position position="220"/>
    </location>
</feature>
<protein>
    <recommendedName>
        <fullName evidence="4 5">Kynureninase</fullName>
        <ecNumber evidence="4 5">3.7.1.3</ecNumber>
    </recommendedName>
    <alternativeName>
        <fullName evidence="4">L-kynurenine hydrolase</fullName>
    </alternativeName>
</protein>
<evidence type="ECO:0000313" key="8">
    <source>
        <dbReference type="Proteomes" id="UP000251800"/>
    </source>
</evidence>
<dbReference type="Pfam" id="PF22580">
    <property type="entry name" value="KYNU_C"/>
    <property type="match status" value="1"/>
</dbReference>
<evidence type="ECO:0000256" key="3">
    <source>
        <dbReference type="ARBA" id="ARBA00022898"/>
    </source>
</evidence>
<keyword evidence="8" id="KW-1185">Reference proteome</keyword>
<keyword evidence="2 4" id="KW-0378">Hydrolase</keyword>
<dbReference type="GO" id="GO:0043420">
    <property type="term" value="P:anthranilate metabolic process"/>
    <property type="evidence" value="ECO:0007669"/>
    <property type="project" value="TreeGrafter"/>
</dbReference>
<dbReference type="Gene3D" id="3.40.640.10">
    <property type="entry name" value="Type I PLP-dependent aspartate aminotransferase-like (Major domain)"/>
    <property type="match status" value="1"/>
</dbReference>
<comment type="catalytic activity">
    <reaction evidence="6">
        <text>3-hydroxy-L-kynurenine + H2O = 3-hydroxyanthranilate + L-alanine + H(+)</text>
        <dbReference type="Rhea" id="RHEA:25143"/>
        <dbReference type="ChEBI" id="CHEBI:15377"/>
        <dbReference type="ChEBI" id="CHEBI:15378"/>
        <dbReference type="ChEBI" id="CHEBI:36559"/>
        <dbReference type="ChEBI" id="CHEBI:57972"/>
        <dbReference type="ChEBI" id="CHEBI:58125"/>
        <dbReference type="EC" id="3.7.1.3"/>
    </reaction>
</comment>
<dbReference type="PANTHER" id="PTHR14084:SF0">
    <property type="entry name" value="KYNURENINASE"/>
    <property type="match status" value="1"/>
</dbReference>
<dbReference type="InterPro" id="IPR010111">
    <property type="entry name" value="Kynureninase"/>
</dbReference>
<dbReference type="Gene3D" id="3.90.1150.10">
    <property type="entry name" value="Aspartate Aminotransferase, domain 1"/>
    <property type="match status" value="1"/>
</dbReference>
<dbReference type="NCBIfam" id="TIGR01814">
    <property type="entry name" value="kynureninase"/>
    <property type="match status" value="1"/>
</dbReference>
<dbReference type="GO" id="GO:0030429">
    <property type="term" value="F:kynureninase activity"/>
    <property type="evidence" value="ECO:0007669"/>
    <property type="project" value="UniProtKB-UniRule"/>
</dbReference>
<keyword evidence="3 4" id="KW-0663">Pyridoxal phosphate</keyword>
<comment type="caution">
    <text evidence="7">The sequence shown here is derived from an EMBL/GenBank/DDBJ whole genome shotgun (WGS) entry which is preliminary data.</text>
</comment>
<keyword evidence="1 4" id="KW-0662">Pyridine nucleotide biosynthesis</keyword>
<evidence type="ECO:0000256" key="5">
    <source>
        <dbReference type="NCBIfam" id="TIGR01814"/>
    </source>
</evidence>
<dbReference type="EC" id="3.7.1.3" evidence="4 5"/>
<organism evidence="7 8">
    <name type="scientific">Abyssibacter profundi</name>
    <dbReference type="NCBI Taxonomy" id="2182787"/>
    <lineage>
        <taxon>Bacteria</taxon>
        <taxon>Pseudomonadati</taxon>
        <taxon>Pseudomonadota</taxon>
        <taxon>Gammaproteobacteria</taxon>
        <taxon>Chromatiales</taxon>
        <taxon>Oceanococcaceae</taxon>
        <taxon>Abyssibacter</taxon>
    </lineage>
</organism>
<dbReference type="InterPro" id="IPR015422">
    <property type="entry name" value="PyrdxlP-dep_Trfase_small"/>
</dbReference>
<dbReference type="InterPro" id="IPR015424">
    <property type="entry name" value="PyrdxlP-dep_Trfase"/>
</dbReference>
<feature type="binding site" evidence="4">
    <location>
        <position position="249"/>
    </location>
    <ligand>
        <name>pyridoxal 5'-phosphate</name>
        <dbReference type="ChEBI" id="CHEBI:597326"/>
    </ligand>
</feature>
<feature type="binding site" evidence="4">
    <location>
        <position position="194"/>
    </location>
    <ligand>
        <name>pyridoxal 5'-phosphate</name>
        <dbReference type="ChEBI" id="CHEBI:597326"/>
    </ligand>
</feature>
<dbReference type="GO" id="GO:0030170">
    <property type="term" value="F:pyridoxal phosphate binding"/>
    <property type="evidence" value="ECO:0007669"/>
    <property type="project" value="UniProtKB-UniRule"/>
</dbReference>
<feature type="binding site" evidence="4">
    <location>
        <position position="96"/>
    </location>
    <ligand>
        <name>pyridoxal 5'-phosphate</name>
        <dbReference type="ChEBI" id="CHEBI:597326"/>
    </ligand>
</feature>
<comment type="subunit">
    <text evidence="4 6">Homodimer.</text>
</comment>
<dbReference type="InterPro" id="IPR015421">
    <property type="entry name" value="PyrdxlP-dep_Trfase_major"/>
</dbReference>
<comment type="caution">
    <text evidence="4">Lacks conserved residue(s) required for the propagation of feature annotation.</text>
</comment>
<evidence type="ECO:0000256" key="2">
    <source>
        <dbReference type="ARBA" id="ARBA00022801"/>
    </source>
</evidence>
<feature type="binding site" evidence="4">
    <location>
        <begin position="124"/>
        <end position="127"/>
    </location>
    <ligand>
        <name>pyridoxal 5'-phosphate</name>
        <dbReference type="ChEBI" id="CHEBI:597326"/>
    </ligand>
</feature>
<gene>
    <name evidence="4 7" type="primary">kynU</name>
    <name evidence="7" type="ORF">DEH80_09695</name>
</gene>
<comment type="similarity">
    <text evidence="4 6">Belongs to the kynureninase family.</text>
</comment>
<dbReference type="OrthoDB" id="9812626at2"/>
<dbReference type="GO" id="GO:0097053">
    <property type="term" value="P:L-kynurenine catabolic process"/>
    <property type="evidence" value="ECO:0007669"/>
    <property type="project" value="UniProtKB-UniRule"/>
</dbReference>
<feature type="binding site" evidence="4">
    <location>
        <position position="219"/>
    </location>
    <ligand>
        <name>pyridoxal 5'-phosphate</name>
        <dbReference type="ChEBI" id="CHEBI:597326"/>
    </ligand>
</feature>
<dbReference type="AlphaFoldDB" id="A0A363UL31"/>
<dbReference type="PANTHER" id="PTHR14084">
    <property type="entry name" value="KYNURENINASE"/>
    <property type="match status" value="1"/>
</dbReference>
<dbReference type="PIRSF" id="PIRSF038800">
    <property type="entry name" value="KYNU"/>
    <property type="match status" value="1"/>
</dbReference>
<comment type="function">
    <text evidence="4 6">Catalyzes the cleavage of L-kynurenine (L-Kyn) and L-3-hydroxykynurenine (L-3OHKyn) into anthranilic acid (AA) and 3-hydroxyanthranilic acid (3-OHAA), respectively.</text>
</comment>
<accession>A0A363UL31</accession>
<dbReference type="GO" id="GO:0005737">
    <property type="term" value="C:cytoplasm"/>
    <property type="evidence" value="ECO:0007669"/>
    <property type="project" value="UniProtKB-UniRule"/>
</dbReference>
<reference evidence="7 8" key="1">
    <citation type="submission" date="2018-05" db="EMBL/GenBank/DDBJ databases">
        <title>Abyssibacter profundi OUC007T gen. nov., sp. nov, a marine bacterium isolated from seawater of the Mariana Trench.</title>
        <authorList>
            <person name="Zhou S."/>
        </authorList>
    </citation>
    <scope>NUCLEOTIDE SEQUENCE [LARGE SCALE GENOMIC DNA]</scope>
    <source>
        <strain evidence="7 8">OUC007</strain>
    </source>
</reference>
<evidence type="ECO:0000313" key="7">
    <source>
        <dbReference type="EMBL" id="PWN56136.1"/>
    </source>
</evidence>
<dbReference type="UniPathway" id="UPA00334">
    <property type="reaction ID" value="UER00455"/>
</dbReference>
<evidence type="ECO:0000256" key="1">
    <source>
        <dbReference type="ARBA" id="ARBA00022642"/>
    </source>
</evidence>
<feature type="binding site" evidence="4">
    <location>
        <position position="197"/>
    </location>
    <ligand>
        <name>pyridoxal 5'-phosphate</name>
        <dbReference type="ChEBI" id="CHEBI:597326"/>
    </ligand>
</feature>
<dbReference type="Proteomes" id="UP000251800">
    <property type="component" value="Unassembled WGS sequence"/>
</dbReference>
<dbReference type="RefSeq" id="WP_109720352.1">
    <property type="nucleotide sequence ID" value="NZ_QEQK01000007.1"/>
</dbReference>
<dbReference type="EMBL" id="QEQK01000007">
    <property type="protein sequence ID" value="PWN56136.1"/>
    <property type="molecule type" value="Genomic_DNA"/>
</dbReference>
<comment type="pathway">
    <text evidence="4 6">Cofactor biosynthesis; NAD(+) biosynthesis; quinolinate from L-kynurenine: step 2/3.</text>
</comment>
<comment type="cofactor">
    <cofactor evidence="4 6">
        <name>pyridoxal 5'-phosphate</name>
        <dbReference type="ChEBI" id="CHEBI:597326"/>
    </cofactor>
</comment>
<evidence type="ECO:0000256" key="4">
    <source>
        <dbReference type="HAMAP-Rule" id="MF_01970"/>
    </source>
</evidence>
<evidence type="ECO:0000256" key="6">
    <source>
        <dbReference type="PIRNR" id="PIRNR038800"/>
    </source>
</evidence>
<feature type="binding site" evidence="4">
    <location>
        <position position="97"/>
    </location>
    <ligand>
        <name>pyridoxal 5'-phosphate</name>
        <dbReference type="ChEBI" id="CHEBI:597326"/>
    </ligand>
</feature>
<dbReference type="GO" id="GO:0009435">
    <property type="term" value="P:NAD+ biosynthetic process"/>
    <property type="evidence" value="ECO:0007669"/>
    <property type="project" value="UniProtKB-UniRule"/>
</dbReference>
<dbReference type="HAMAP" id="MF_01970">
    <property type="entry name" value="Kynureninase"/>
    <property type="match status" value="1"/>
</dbReference>
<name>A0A363UL31_9GAMM</name>
<dbReference type="UniPathway" id="UPA00253">
    <property type="reaction ID" value="UER00329"/>
</dbReference>
<comment type="pathway">
    <text evidence="4 6">Amino-acid degradation; L-kynurenine degradation; L-alanine and anthranilate from L-kynurenine: step 1/1.</text>
</comment>